<dbReference type="Gene3D" id="3.40.47.10">
    <property type="match status" value="1"/>
</dbReference>
<dbReference type="AlphaFoldDB" id="A0A8X9A0Q9"/>
<comment type="caution">
    <text evidence="6">The sequence shown here is derived from an EMBL/GenBank/DDBJ whole genome shotgun (WGS) entry which is preliminary data.</text>
</comment>
<dbReference type="PANTHER" id="PTHR11877">
    <property type="entry name" value="HYDROXYMETHYLGLUTARYL-COA SYNTHASE"/>
    <property type="match status" value="1"/>
</dbReference>
<dbReference type="EC" id="2.3.1.74" evidence="3"/>
<comment type="pathway">
    <text evidence="2">Secondary metabolite biosynthesis; flavonoid biosynthesis.</text>
</comment>
<reference evidence="6" key="2">
    <citation type="submission" date="2020-08" db="EMBL/GenBank/DDBJ databases">
        <title>Plant Genome Project.</title>
        <authorList>
            <person name="Zhang R.-G."/>
        </authorList>
    </citation>
    <scope>NUCLEOTIDE SEQUENCE</scope>
    <source>
        <strain evidence="6">Huo1</strain>
        <tissue evidence="6">Leaf</tissue>
    </source>
</reference>
<dbReference type="Pfam" id="PF00195">
    <property type="entry name" value="Chal_sti_synt_N"/>
    <property type="match status" value="1"/>
</dbReference>
<comment type="function">
    <text evidence="1">The primary product of this enzyme is 4,2',4',6'-tetrahydroxychalcone (also termed naringenin-chalcone or chalcone) which can under specific conditions spontaneously isomerize into naringenin.</text>
</comment>
<dbReference type="GO" id="GO:0009813">
    <property type="term" value="P:flavonoid biosynthetic process"/>
    <property type="evidence" value="ECO:0007669"/>
    <property type="project" value="UniProtKB-KW"/>
</dbReference>
<keyword evidence="7" id="KW-1185">Reference proteome</keyword>
<gene>
    <name evidence="6" type="ORF">SASPL_113936</name>
</gene>
<feature type="domain" description="Chalcone/stilbene synthase N-terminal" evidence="5">
    <location>
        <begin position="2"/>
        <end position="118"/>
    </location>
</feature>
<evidence type="ECO:0000256" key="1">
    <source>
        <dbReference type="ARBA" id="ARBA00002969"/>
    </source>
</evidence>
<evidence type="ECO:0000256" key="2">
    <source>
        <dbReference type="ARBA" id="ARBA00004966"/>
    </source>
</evidence>
<dbReference type="GO" id="GO:0030639">
    <property type="term" value="P:polyketide biosynthetic process"/>
    <property type="evidence" value="ECO:0007669"/>
    <property type="project" value="TreeGrafter"/>
</dbReference>
<dbReference type="GO" id="GO:0016210">
    <property type="term" value="F:naringenin-chalcone synthase activity"/>
    <property type="evidence" value="ECO:0007669"/>
    <property type="project" value="UniProtKB-EC"/>
</dbReference>
<evidence type="ECO:0000313" key="7">
    <source>
        <dbReference type="Proteomes" id="UP000298416"/>
    </source>
</evidence>
<keyword evidence="4" id="KW-0284">Flavonoid biosynthesis</keyword>
<organism evidence="6">
    <name type="scientific">Salvia splendens</name>
    <name type="common">Scarlet sage</name>
    <dbReference type="NCBI Taxonomy" id="180675"/>
    <lineage>
        <taxon>Eukaryota</taxon>
        <taxon>Viridiplantae</taxon>
        <taxon>Streptophyta</taxon>
        <taxon>Embryophyta</taxon>
        <taxon>Tracheophyta</taxon>
        <taxon>Spermatophyta</taxon>
        <taxon>Magnoliopsida</taxon>
        <taxon>eudicotyledons</taxon>
        <taxon>Gunneridae</taxon>
        <taxon>Pentapetalae</taxon>
        <taxon>asterids</taxon>
        <taxon>lamiids</taxon>
        <taxon>Lamiales</taxon>
        <taxon>Lamiaceae</taxon>
        <taxon>Nepetoideae</taxon>
        <taxon>Mentheae</taxon>
        <taxon>Salviinae</taxon>
        <taxon>Salvia</taxon>
        <taxon>Salvia subgen. Calosphace</taxon>
        <taxon>core Calosphace</taxon>
    </lineage>
</organism>
<dbReference type="InterPro" id="IPR011141">
    <property type="entry name" value="Polyketide_synthase_type-III"/>
</dbReference>
<evidence type="ECO:0000256" key="4">
    <source>
        <dbReference type="ARBA" id="ARBA00023241"/>
    </source>
</evidence>
<reference evidence="6" key="1">
    <citation type="submission" date="2018-01" db="EMBL/GenBank/DDBJ databases">
        <authorList>
            <person name="Mao J.F."/>
        </authorList>
    </citation>
    <scope>NUCLEOTIDE SEQUENCE</scope>
    <source>
        <strain evidence="6">Huo1</strain>
        <tissue evidence="6">Leaf</tissue>
    </source>
</reference>
<dbReference type="Proteomes" id="UP000298416">
    <property type="component" value="Unassembled WGS sequence"/>
</dbReference>
<evidence type="ECO:0000256" key="3">
    <source>
        <dbReference type="ARBA" id="ARBA00012975"/>
    </source>
</evidence>
<protein>
    <recommendedName>
        <fullName evidence="3">chalcone synthase</fullName>
        <ecNumber evidence="3">2.3.1.74</ecNumber>
    </recommendedName>
</protein>
<proteinExistence type="predicted"/>
<dbReference type="InterPro" id="IPR001099">
    <property type="entry name" value="Chalcone/stilbene_synt_N"/>
</dbReference>
<name>A0A8X9A0Q9_SALSN</name>
<dbReference type="PANTHER" id="PTHR11877:SF80">
    <property type="entry name" value="CHALCONE SYNTHASE 1"/>
    <property type="match status" value="1"/>
</dbReference>
<dbReference type="InterPro" id="IPR016039">
    <property type="entry name" value="Thiolase-like"/>
</dbReference>
<dbReference type="EMBL" id="PNBA02000005">
    <property type="protein sequence ID" value="KAG6423536.1"/>
    <property type="molecule type" value="Genomic_DNA"/>
</dbReference>
<evidence type="ECO:0000259" key="5">
    <source>
        <dbReference type="Pfam" id="PF00195"/>
    </source>
</evidence>
<evidence type="ECO:0000313" key="6">
    <source>
        <dbReference type="EMBL" id="KAG6423536.1"/>
    </source>
</evidence>
<dbReference type="SUPFAM" id="SSF53901">
    <property type="entry name" value="Thiolase-like"/>
    <property type="match status" value="1"/>
</dbReference>
<accession>A0A8X9A0Q9</accession>
<sequence length="131" mass="14231">MGEYLAPSLNTRQDMVAEEVPKLGKEAAEAAINEWGQPKSKITHLIFSTNSSFHMPGADFHLTTLLGLRPSVKRSMMYLQGCHAAAAALRVAKDLAENNDTARVLIVNSETTTLGPRTSWGKPCLGTQPRP</sequence>